<comment type="caution">
    <text evidence="7">The sequence shown here is derived from an EMBL/GenBank/DDBJ whole genome shotgun (WGS) entry which is preliminary data.</text>
</comment>
<evidence type="ECO:0000313" key="8">
    <source>
        <dbReference type="Proteomes" id="UP000323011"/>
    </source>
</evidence>
<dbReference type="Proteomes" id="UP000323011">
    <property type="component" value="Unassembled WGS sequence"/>
</dbReference>
<accession>A0A5A8C4A4</accession>
<keyword evidence="4 6" id="KW-0472">Membrane</keyword>
<feature type="transmembrane region" description="Helical" evidence="6">
    <location>
        <begin position="390"/>
        <end position="410"/>
    </location>
</feature>
<keyword evidence="2 6" id="KW-0812">Transmembrane</keyword>
<evidence type="ECO:0000313" key="7">
    <source>
        <dbReference type="EMBL" id="KAA0147497.1"/>
    </source>
</evidence>
<dbReference type="InterPro" id="IPR003689">
    <property type="entry name" value="ZIP"/>
</dbReference>
<name>A0A5A8C4A4_CAFRO</name>
<feature type="compositionally biased region" description="Basic and acidic residues" evidence="5">
    <location>
        <begin position="133"/>
        <end position="151"/>
    </location>
</feature>
<evidence type="ECO:0000256" key="2">
    <source>
        <dbReference type="ARBA" id="ARBA00022692"/>
    </source>
</evidence>
<dbReference type="OMA" id="EMTEIDN"/>
<feature type="region of interest" description="Disordered" evidence="5">
    <location>
        <begin position="131"/>
        <end position="151"/>
    </location>
</feature>
<dbReference type="EMBL" id="VLTN01000066">
    <property type="protein sequence ID" value="KAA0147497.1"/>
    <property type="molecule type" value="Genomic_DNA"/>
</dbReference>
<evidence type="ECO:0000256" key="3">
    <source>
        <dbReference type="ARBA" id="ARBA00022989"/>
    </source>
</evidence>
<organism evidence="7 8">
    <name type="scientific">Cafeteria roenbergensis</name>
    <name type="common">Marine flagellate</name>
    <dbReference type="NCBI Taxonomy" id="33653"/>
    <lineage>
        <taxon>Eukaryota</taxon>
        <taxon>Sar</taxon>
        <taxon>Stramenopiles</taxon>
        <taxon>Bigyra</taxon>
        <taxon>Opalozoa</taxon>
        <taxon>Bicosoecida</taxon>
        <taxon>Cafeteriaceae</taxon>
        <taxon>Cafeteria</taxon>
    </lineage>
</organism>
<dbReference type="PANTHER" id="PTHR11040">
    <property type="entry name" value="ZINC/IRON TRANSPORTER"/>
    <property type="match status" value="1"/>
</dbReference>
<dbReference type="GO" id="GO:0016020">
    <property type="term" value="C:membrane"/>
    <property type="evidence" value="ECO:0007669"/>
    <property type="project" value="UniProtKB-SubCell"/>
</dbReference>
<feature type="transmembrane region" description="Helical" evidence="6">
    <location>
        <begin position="12"/>
        <end position="31"/>
    </location>
</feature>
<proteinExistence type="predicted"/>
<feature type="transmembrane region" description="Helical" evidence="6">
    <location>
        <begin position="80"/>
        <end position="103"/>
    </location>
</feature>
<evidence type="ECO:0000256" key="6">
    <source>
        <dbReference type="SAM" id="Phobius"/>
    </source>
</evidence>
<feature type="transmembrane region" description="Helical" evidence="6">
    <location>
        <begin position="327"/>
        <end position="349"/>
    </location>
</feature>
<dbReference type="PANTHER" id="PTHR11040:SF205">
    <property type="entry name" value="ZINC TRANSPORTER ZUPT"/>
    <property type="match status" value="1"/>
</dbReference>
<evidence type="ECO:0008006" key="9">
    <source>
        <dbReference type="Google" id="ProtNLM"/>
    </source>
</evidence>
<feature type="transmembrane region" description="Helical" evidence="6">
    <location>
        <begin position="355"/>
        <end position="378"/>
    </location>
</feature>
<reference evidence="7 8" key="1">
    <citation type="submission" date="2019-07" db="EMBL/GenBank/DDBJ databases">
        <title>Genomes of Cafeteria roenbergensis.</title>
        <authorList>
            <person name="Fischer M.G."/>
            <person name="Hackl T."/>
            <person name="Roman M."/>
        </authorList>
    </citation>
    <scope>NUCLEOTIDE SEQUENCE [LARGE SCALE GENOMIC DNA]</scope>
    <source>
        <strain evidence="7 8">BVI</strain>
    </source>
</reference>
<dbReference type="Pfam" id="PF02535">
    <property type="entry name" value="Zip"/>
    <property type="match status" value="1"/>
</dbReference>
<keyword evidence="3 6" id="KW-1133">Transmembrane helix</keyword>
<dbReference type="AlphaFoldDB" id="A0A5A8C4A4"/>
<dbReference type="GO" id="GO:0005385">
    <property type="term" value="F:zinc ion transmembrane transporter activity"/>
    <property type="evidence" value="ECO:0007669"/>
    <property type="project" value="TreeGrafter"/>
</dbReference>
<evidence type="ECO:0000256" key="4">
    <source>
        <dbReference type="ARBA" id="ARBA00023136"/>
    </source>
</evidence>
<sequence length="411" mass="41738">MSASVQDNVGIAFALVTASGAATAVGAALVLFRGCVQLGSTRLLAACLGLSAGVMLYVSFVEIFVKSRDAFEASGLSPGAAAAATTGTVFGGMLLVALLHGLLELIDPSSHEMHEPPDMEKFQAAMAAEDAEAEAKQRTERGGEHCEHGRTCADECDEGVAVPLRLRSTAPPSDEEGGVAPASAASAAAAGAGDVELSEAQPVSDDATTRSDLPSSPIAPQGAASDGKACQSHGTEADGAGSGRPAGEKVGAASSTLHDRKLRRTGILSAISLAGHNFPEGAATFVGALADPAVGATLAIAIAIHNIPEGICVATTLYWSTGSRWKAFFWAVLSGLAEPVGAGIVWLALQGSLSPIAYAVIFGLVAGMMIYICVKELLPTARRYDPEDTVTSASVFAGMIVMAISLVLFVV</sequence>
<feature type="transmembrane region" description="Helical" evidence="6">
    <location>
        <begin position="43"/>
        <end position="60"/>
    </location>
</feature>
<feature type="compositionally biased region" description="Low complexity" evidence="5">
    <location>
        <begin position="178"/>
        <end position="193"/>
    </location>
</feature>
<evidence type="ECO:0000256" key="5">
    <source>
        <dbReference type="SAM" id="MobiDB-lite"/>
    </source>
</evidence>
<comment type="subcellular location">
    <subcellularLocation>
        <location evidence="1">Membrane</location>
        <topology evidence="1">Multi-pass membrane protein</topology>
    </subcellularLocation>
</comment>
<keyword evidence="8" id="KW-1185">Reference proteome</keyword>
<evidence type="ECO:0000256" key="1">
    <source>
        <dbReference type="ARBA" id="ARBA00004141"/>
    </source>
</evidence>
<gene>
    <name evidence="7" type="ORF">FNF29_07343</name>
</gene>
<feature type="region of interest" description="Disordered" evidence="5">
    <location>
        <begin position="168"/>
        <end position="255"/>
    </location>
</feature>
<protein>
    <recommendedName>
        <fullName evidence="9">Zinc transporter ZupT</fullName>
    </recommendedName>
</protein>